<dbReference type="PATRIC" id="fig|1055532.3.peg.958"/>
<keyword evidence="1" id="KW-0732">Signal</keyword>
<accession>K7YA31</accession>
<proteinExistence type="predicted"/>
<name>K7YA31_HELPX</name>
<dbReference type="Proteomes" id="UP000010078">
    <property type="component" value="Chromosome"/>
</dbReference>
<protein>
    <submittedName>
        <fullName evidence="2">Uncharacterized protein</fullName>
    </submittedName>
</protein>
<dbReference type="KEGG" id="hpyk:HPAKL86_04660"/>
<reference evidence="2 3" key="1">
    <citation type="journal article" date="2015" name="Genome Announc.">
        <title>Complete Genome Sequences of Two Helicobacter pylori Strains from a Canadian Arctic Aboriginal Community.</title>
        <authorList>
            <person name="Kersulyte D."/>
            <person name="Bertoli M.T."/>
            <person name="Tamma S."/>
            <person name="Keelan M."/>
            <person name="Munday R."/>
            <person name="Geary J."/>
            <person name="Veldhuyzen van Zanten S."/>
            <person name="Goodman K.J."/>
            <person name="Berg D.E."/>
        </authorList>
    </citation>
    <scope>NUCLEOTIDE SEQUENCE [LARGE SCALE GENOMIC DNA]</scope>
    <source>
        <strain evidence="2">Aklavik86</strain>
    </source>
</reference>
<dbReference type="HOGENOM" id="CLU_114025_2_0_7"/>
<evidence type="ECO:0000313" key="2">
    <source>
        <dbReference type="EMBL" id="AFX89933.1"/>
    </source>
</evidence>
<sequence length="184" mass="20453">MKKMVLVSVLLAGFLQAVDLDLASAKTTWTAFKSKTKLPVSGTFDNIAYKLGKSQSSLKTLLEGASASMDSLKVNLDDELKNKNVQEAFFALFKNTHIKVTFRNVIEGDHVGSLTAYVRMNERLVKVPMQYTITDNKLVVKGVLDILNFGLKSELASLAKRCESFHEGLTWSQVEIQFESMIKG</sequence>
<evidence type="ECO:0000313" key="3">
    <source>
        <dbReference type="Proteomes" id="UP000010078"/>
    </source>
</evidence>
<dbReference type="AlphaFoldDB" id="K7YA31"/>
<dbReference type="EMBL" id="CP003476">
    <property type="protein sequence ID" value="AFX89933.1"/>
    <property type="molecule type" value="Genomic_DNA"/>
</dbReference>
<gene>
    <name evidence="2" type="ORF">HPAKL86_04660</name>
</gene>
<feature type="signal peptide" evidence="1">
    <location>
        <begin position="1"/>
        <end position="17"/>
    </location>
</feature>
<dbReference type="RefSeq" id="WP_015087286.1">
    <property type="nucleotide sequence ID" value="NC_019563.1"/>
</dbReference>
<feature type="chain" id="PRO_5003913418" evidence="1">
    <location>
        <begin position="18"/>
        <end position="184"/>
    </location>
</feature>
<organism evidence="2 3">
    <name type="scientific">Helicobacter pylori Aklavik86</name>
    <dbReference type="NCBI Taxonomy" id="1055532"/>
    <lineage>
        <taxon>Bacteria</taxon>
        <taxon>Pseudomonadati</taxon>
        <taxon>Campylobacterota</taxon>
        <taxon>Epsilonproteobacteria</taxon>
        <taxon>Campylobacterales</taxon>
        <taxon>Helicobacteraceae</taxon>
        <taxon>Helicobacter</taxon>
    </lineage>
</organism>
<evidence type="ECO:0000256" key="1">
    <source>
        <dbReference type="SAM" id="SignalP"/>
    </source>
</evidence>